<sequence>MKYLVLALFLFYPFLLRAQKIPDYGTSQVRINDTDRMIRAGILTISATFKARPDRLYYWYGSGGIRQTQGGYSGRLLHGNYEEYYLDKNLRTQGTFAEGLKDGQWKEWHETGSMKRLVTWKQGEQTGPFQLYGANGKITTSGYYRHNLQDGSITYNMGTDSVKTLRYKAGKLIPAKKGNFLKRIHIFKKGKAPAAKPAP</sequence>
<dbReference type="RefSeq" id="WP_321564960.1">
    <property type="nucleotide sequence ID" value="NZ_CP139558.1"/>
</dbReference>
<organism evidence="1 2">
    <name type="scientific">Mucilaginibacter sabulilitoris</name>
    <dbReference type="NCBI Taxonomy" id="1173583"/>
    <lineage>
        <taxon>Bacteria</taxon>
        <taxon>Pseudomonadati</taxon>
        <taxon>Bacteroidota</taxon>
        <taxon>Sphingobacteriia</taxon>
        <taxon>Sphingobacteriales</taxon>
        <taxon>Sphingobacteriaceae</taxon>
        <taxon>Mucilaginibacter</taxon>
    </lineage>
</organism>
<dbReference type="SUPFAM" id="SSF82185">
    <property type="entry name" value="Histone H3 K4-specific methyltransferase SET7/9 N-terminal domain"/>
    <property type="match status" value="1"/>
</dbReference>
<reference evidence="1 2" key="1">
    <citation type="submission" date="2023-11" db="EMBL/GenBank/DDBJ databases">
        <title>Analysis of the Genomes of Mucilaginibacter gossypii cycad 4 and M. sabulilitoris SNA2: microbes with the potential for plant growth promotion.</title>
        <authorList>
            <person name="Hirsch A.M."/>
            <person name="Humm E."/>
            <person name="Rubbi M."/>
            <person name="Del Vecchio G."/>
            <person name="Ha S.M."/>
            <person name="Pellegrini M."/>
            <person name="Gunsalus R.P."/>
        </authorList>
    </citation>
    <scope>NUCLEOTIDE SEQUENCE [LARGE SCALE GENOMIC DNA]</scope>
    <source>
        <strain evidence="1 2">SNA2</strain>
    </source>
</reference>
<evidence type="ECO:0000313" key="1">
    <source>
        <dbReference type="EMBL" id="WPU95855.1"/>
    </source>
</evidence>
<name>A0ABZ0TWN1_9SPHI</name>
<proteinExistence type="predicted"/>
<protein>
    <recommendedName>
        <fullName evidence="3">Toxin-antitoxin system YwqK family antitoxin</fullName>
    </recommendedName>
</protein>
<keyword evidence="2" id="KW-1185">Reference proteome</keyword>
<dbReference type="Gene3D" id="2.20.110.10">
    <property type="entry name" value="Histone H3 K4-specific methyltransferase SET7/9 N-terminal domain"/>
    <property type="match status" value="1"/>
</dbReference>
<gene>
    <name evidence="1" type="ORF">SNE25_10030</name>
</gene>
<dbReference type="EMBL" id="CP139558">
    <property type="protein sequence ID" value="WPU95855.1"/>
    <property type="molecule type" value="Genomic_DNA"/>
</dbReference>
<accession>A0ABZ0TWN1</accession>
<evidence type="ECO:0000313" key="2">
    <source>
        <dbReference type="Proteomes" id="UP001324380"/>
    </source>
</evidence>
<evidence type="ECO:0008006" key="3">
    <source>
        <dbReference type="Google" id="ProtNLM"/>
    </source>
</evidence>
<dbReference type="Proteomes" id="UP001324380">
    <property type="component" value="Chromosome"/>
</dbReference>